<name>A0A5R9JC92_9PROT</name>
<comment type="caution">
    <text evidence="1">The sequence shown here is derived from an EMBL/GenBank/DDBJ whole genome shotgun (WGS) entry which is preliminary data.</text>
</comment>
<evidence type="ECO:0000313" key="1">
    <source>
        <dbReference type="EMBL" id="TLU71908.1"/>
    </source>
</evidence>
<reference evidence="1 2" key="1">
    <citation type="submission" date="2019-05" db="EMBL/GenBank/DDBJ databases">
        <authorList>
            <person name="Pankratov T."/>
            <person name="Grouzdev D."/>
        </authorList>
    </citation>
    <scope>NUCLEOTIDE SEQUENCE [LARGE SCALE GENOMIC DNA]</scope>
    <source>
        <strain evidence="1 2">KEBCLARHB70R</strain>
    </source>
</reference>
<dbReference type="AlphaFoldDB" id="A0A5R9JC92"/>
<accession>A0A5R9JC92</accession>
<organism evidence="1 2">
    <name type="scientific">Lichenicoccus roseus</name>
    <dbReference type="NCBI Taxonomy" id="2683649"/>
    <lineage>
        <taxon>Bacteria</taxon>
        <taxon>Pseudomonadati</taxon>
        <taxon>Pseudomonadota</taxon>
        <taxon>Alphaproteobacteria</taxon>
        <taxon>Acetobacterales</taxon>
        <taxon>Acetobacteraceae</taxon>
        <taxon>Lichenicoccus</taxon>
    </lineage>
</organism>
<proteinExistence type="predicted"/>
<keyword evidence="2" id="KW-1185">Reference proteome</keyword>
<dbReference type="RefSeq" id="WP_138326980.1">
    <property type="nucleotide sequence ID" value="NZ_VCDI01000005.1"/>
</dbReference>
<gene>
    <name evidence="1" type="ORF">FE263_15815</name>
</gene>
<protein>
    <submittedName>
        <fullName evidence="1">Uncharacterized protein</fullName>
    </submittedName>
</protein>
<sequence>MNQYRIYKLEKSHQILRRREGKREDSEHAFSITCVFIINRWLAEVWVATSKLDVPMLALEHETLTPKADLFPTHAGSSSSPSIT</sequence>
<dbReference type="EMBL" id="VCDI01000005">
    <property type="protein sequence ID" value="TLU71908.1"/>
    <property type="molecule type" value="Genomic_DNA"/>
</dbReference>
<dbReference type="Proteomes" id="UP000305654">
    <property type="component" value="Unassembled WGS sequence"/>
</dbReference>
<evidence type="ECO:0000313" key="2">
    <source>
        <dbReference type="Proteomes" id="UP000305654"/>
    </source>
</evidence>